<evidence type="ECO:0000256" key="1">
    <source>
        <dbReference type="SAM" id="Coils"/>
    </source>
</evidence>
<feature type="region of interest" description="Disordered" evidence="2">
    <location>
        <begin position="67"/>
        <end position="139"/>
    </location>
</feature>
<evidence type="ECO:0000313" key="3">
    <source>
        <dbReference type="EMBL" id="CAI2379278.1"/>
    </source>
</evidence>
<feature type="compositionally biased region" description="Basic and acidic residues" evidence="2">
    <location>
        <begin position="181"/>
        <end position="190"/>
    </location>
</feature>
<keyword evidence="4" id="KW-1185">Reference proteome</keyword>
<evidence type="ECO:0000313" key="4">
    <source>
        <dbReference type="Proteomes" id="UP001295684"/>
    </source>
</evidence>
<feature type="coiled-coil region" evidence="1">
    <location>
        <begin position="411"/>
        <end position="516"/>
    </location>
</feature>
<feature type="compositionally biased region" description="Basic and acidic residues" evidence="2">
    <location>
        <begin position="125"/>
        <end position="135"/>
    </location>
</feature>
<sequence length="690" mass="79298">MIKSAAEDISHLLNRRNKKSLSIEPQVDYQSIEASRTPNIYTSPMNKKATKSSPLMVKSLANTFGARSLSQSKMKRSETSSMLPSLKTGGKQPSHALPMTRTKNDRFKSNKMSSIPKPPLSNTAVKEKPKPLNDKDEVESALSVVAKRDIRELKRGSLTSQLTTATTPCLHMSTNKFNRKDYRLDSEEAKTPGNLGKIKGDINFSSTANLRTLSIPLHNSRRKDKKSDKFLNESQKSSSGDKDDSFKSPSQGKTSHKKKIKPKVINIKSKMKSEVDTSVYIGNREILDEFESILSSEIHDFKMINYDRVSPNLIQKFSRCFDKIIQHCDSLEIDKSQRSKAHSNNSKGDNVFSYIKRAYENFIKRIVGINQFSEIETVLKKCLEISSSSKYSLKPSHKDESYEKRKIVKSYSILIDDFKNLAEKRNSLQKEVDEINSKWKHELDQQSKKHSEELRKFKSGIKALKLKLESAKNKPEVSYSKYNKLKQNFKLLLNENDQLNNAAIRYKEQVDDLTQKKNRLNFLIFLCMKNGYPITKLYQEEVKPIDSHRFDLLTPSKYKNSLKKLNEEIKEGTFKKENSKETKARFGLNESFDQLPENFFEELDNSKMSNKSFDYSTSRTKDLNASYLPILDSPAKIPKKPVLIPTLDFKKLEQYNNAVKMAKKKKYEEKMKHDQYGAEVEEIESLLNSL</sequence>
<accession>A0AAD1XUQ3</accession>
<dbReference type="EMBL" id="CAMPGE010021106">
    <property type="protein sequence ID" value="CAI2379278.1"/>
    <property type="molecule type" value="Genomic_DNA"/>
</dbReference>
<feature type="region of interest" description="Disordered" evidence="2">
    <location>
        <begin position="181"/>
        <end position="201"/>
    </location>
</feature>
<proteinExistence type="predicted"/>
<gene>
    <name evidence="3" type="ORF">ECRASSUSDP1_LOCUS20687</name>
</gene>
<name>A0AAD1XUQ3_EUPCR</name>
<keyword evidence="1" id="KW-0175">Coiled coil</keyword>
<dbReference type="AlphaFoldDB" id="A0AAD1XUQ3"/>
<feature type="region of interest" description="Disordered" evidence="2">
    <location>
        <begin position="215"/>
        <end position="262"/>
    </location>
</feature>
<comment type="caution">
    <text evidence="3">The sequence shown here is derived from an EMBL/GenBank/DDBJ whole genome shotgun (WGS) entry which is preliminary data.</text>
</comment>
<evidence type="ECO:0000256" key="2">
    <source>
        <dbReference type="SAM" id="MobiDB-lite"/>
    </source>
</evidence>
<reference evidence="3" key="1">
    <citation type="submission" date="2023-07" db="EMBL/GenBank/DDBJ databases">
        <authorList>
            <consortium name="AG Swart"/>
            <person name="Singh M."/>
            <person name="Singh A."/>
            <person name="Seah K."/>
            <person name="Emmerich C."/>
        </authorList>
    </citation>
    <scope>NUCLEOTIDE SEQUENCE</scope>
    <source>
        <strain evidence="3">DP1</strain>
    </source>
</reference>
<protein>
    <submittedName>
        <fullName evidence="3">Uncharacterized protein</fullName>
    </submittedName>
</protein>
<dbReference type="Proteomes" id="UP001295684">
    <property type="component" value="Unassembled WGS sequence"/>
</dbReference>
<organism evidence="3 4">
    <name type="scientific">Euplotes crassus</name>
    <dbReference type="NCBI Taxonomy" id="5936"/>
    <lineage>
        <taxon>Eukaryota</taxon>
        <taxon>Sar</taxon>
        <taxon>Alveolata</taxon>
        <taxon>Ciliophora</taxon>
        <taxon>Intramacronucleata</taxon>
        <taxon>Spirotrichea</taxon>
        <taxon>Hypotrichia</taxon>
        <taxon>Euplotida</taxon>
        <taxon>Euplotidae</taxon>
        <taxon>Moneuplotes</taxon>
    </lineage>
</organism>